<comment type="caution">
    <text evidence="1">The sequence shown here is derived from an EMBL/GenBank/DDBJ whole genome shotgun (WGS) entry which is preliminary data.</text>
</comment>
<dbReference type="EMBL" id="JACYTR010000052">
    <property type="protein sequence ID" value="MBD8527438.1"/>
    <property type="molecule type" value="Genomic_DNA"/>
</dbReference>
<keyword evidence="2" id="KW-1185">Reference proteome</keyword>
<organism evidence="1 2">
    <name type="scientific">Pseudomarimonas arenosa</name>
    <dbReference type="NCBI Taxonomy" id="2774145"/>
    <lineage>
        <taxon>Bacteria</taxon>
        <taxon>Pseudomonadati</taxon>
        <taxon>Pseudomonadota</taxon>
        <taxon>Gammaproteobacteria</taxon>
        <taxon>Lysobacterales</taxon>
        <taxon>Lysobacteraceae</taxon>
        <taxon>Pseudomarimonas</taxon>
    </lineage>
</organism>
<dbReference type="AlphaFoldDB" id="A0AAW3ZNY9"/>
<reference evidence="1 2" key="1">
    <citation type="submission" date="2020-09" db="EMBL/GenBank/DDBJ databases">
        <title>Pseudoxanthomonas sp. CAU 1598 isolated from sand of Yaerae Beach.</title>
        <authorList>
            <person name="Kim W."/>
        </authorList>
    </citation>
    <scope>NUCLEOTIDE SEQUENCE [LARGE SCALE GENOMIC DNA]</scope>
    <source>
        <strain evidence="1 2">CAU 1598</strain>
    </source>
</reference>
<dbReference type="RefSeq" id="WP_192030858.1">
    <property type="nucleotide sequence ID" value="NZ_JACYTR010000052.1"/>
</dbReference>
<protein>
    <submittedName>
        <fullName evidence="1">Uncharacterized protein</fullName>
    </submittedName>
</protein>
<proteinExistence type="predicted"/>
<evidence type="ECO:0000313" key="1">
    <source>
        <dbReference type="EMBL" id="MBD8527438.1"/>
    </source>
</evidence>
<gene>
    <name evidence="1" type="ORF">IFO71_16970</name>
</gene>
<evidence type="ECO:0000313" key="2">
    <source>
        <dbReference type="Proteomes" id="UP000613768"/>
    </source>
</evidence>
<sequence length="110" mass="12399">MNQYRFRLPDSPQLAAGQSALNLQELGPNGFALALQRSLRQDVFLEDWHDSPATIWLDPVFDPRATVTGRQEHLAIELLVKTSLGRQALFERLDLLAGKHWELVVPAKAI</sequence>
<accession>A0AAW3ZNY9</accession>
<dbReference type="Proteomes" id="UP000613768">
    <property type="component" value="Unassembled WGS sequence"/>
</dbReference>
<name>A0AAW3ZNY9_9GAMM</name>